<dbReference type="GO" id="GO:0005829">
    <property type="term" value="C:cytosol"/>
    <property type="evidence" value="ECO:0007669"/>
    <property type="project" value="TreeGrafter"/>
</dbReference>
<dbReference type="SUPFAM" id="SSF50475">
    <property type="entry name" value="FMN-binding split barrel"/>
    <property type="match status" value="1"/>
</dbReference>
<name>A0A7Y9I4G7_9ACTN</name>
<evidence type="ECO:0000259" key="2">
    <source>
        <dbReference type="Pfam" id="PF01243"/>
    </source>
</evidence>
<dbReference type="InterPro" id="IPR052019">
    <property type="entry name" value="F420H2_bilvrd_red/Heme_oxyg"/>
</dbReference>
<evidence type="ECO:0000313" key="4">
    <source>
        <dbReference type="Proteomes" id="UP000569914"/>
    </source>
</evidence>
<evidence type="ECO:0000256" key="1">
    <source>
        <dbReference type="ARBA" id="ARBA00023002"/>
    </source>
</evidence>
<keyword evidence="1" id="KW-0560">Oxidoreductase</keyword>
<dbReference type="RefSeq" id="WP_218871101.1">
    <property type="nucleotide sequence ID" value="NZ_JACCBU010000001.1"/>
</dbReference>
<keyword evidence="4" id="KW-1185">Reference proteome</keyword>
<dbReference type="Pfam" id="PF01243">
    <property type="entry name" value="PNPOx_N"/>
    <property type="match status" value="1"/>
</dbReference>
<accession>A0A7Y9I4G7</accession>
<dbReference type="InterPro" id="IPR011576">
    <property type="entry name" value="Pyridox_Oxase_N"/>
</dbReference>
<sequence length="136" mass="15109">MTDAEWRAFVSDGTRTGKLSTVRRDGSPHIAPMWFLLDGDRVMFNTDFGSVKARNLRRDNRYTFCIDSDQPPFAFVVISGTAHLTEGSPLVEQWASRIGARYMGQDRAAEFGTRNGGELLVQADIDTVIAYTGVTD</sequence>
<dbReference type="Gene3D" id="2.30.110.10">
    <property type="entry name" value="Electron Transport, Fmn-binding Protein, Chain A"/>
    <property type="match status" value="1"/>
</dbReference>
<reference evidence="3 4" key="1">
    <citation type="submission" date="2020-07" db="EMBL/GenBank/DDBJ databases">
        <title>Sequencing the genomes of 1000 actinobacteria strains.</title>
        <authorList>
            <person name="Klenk H.-P."/>
        </authorList>
    </citation>
    <scope>NUCLEOTIDE SEQUENCE [LARGE SCALE GENOMIC DNA]</scope>
    <source>
        <strain evidence="3 4">DSM 22083</strain>
    </source>
</reference>
<dbReference type="Proteomes" id="UP000569914">
    <property type="component" value="Unassembled WGS sequence"/>
</dbReference>
<dbReference type="GO" id="GO:0070967">
    <property type="term" value="F:coenzyme F420 binding"/>
    <property type="evidence" value="ECO:0007669"/>
    <property type="project" value="TreeGrafter"/>
</dbReference>
<feature type="domain" description="Pyridoxamine 5'-phosphate oxidase N-terminal" evidence="2">
    <location>
        <begin position="3"/>
        <end position="128"/>
    </location>
</feature>
<dbReference type="InterPro" id="IPR019920">
    <property type="entry name" value="F420-binding_dom_put"/>
</dbReference>
<dbReference type="PANTHER" id="PTHR35176:SF1">
    <property type="entry name" value="F420H(2)-DEPENDENT BILIVERDIN REDUCTASE"/>
    <property type="match status" value="1"/>
</dbReference>
<dbReference type="AlphaFoldDB" id="A0A7Y9I4G7"/>
<protein>
    <recommendedName>
        <fullName evidence="2">Pyridoxamine 5'-phosphate oxidase N-terminal domain-containing protein</fullName>
    </recommendedName>
</protein>
<organism evidence="3 4">
    <name type="scientific">Microlunatus parietis</name>
    <dbReference type="NCBI Taxonomy" id="682979"/>
    <lineage>
        <taxon>Bacteria</taxon>
        <taxon>Bacillati</taxon>
        <taxon>Actinomycetota</taxon>
        <taxon>Actinomycetes</taxon>
        <taxon>Propionibacteriales</taxon>
        <taxon>Propionibacteriaceae</taxon>
        <taxon>Microlunatus</taxon>
    </lineage>
</organism>
<dbReference type="EMBL" id="JACCBU010000001">
    <property type="protein sequence ID" value="NYE70074.1"/>
    <property type="molecule type" value="Genomic_DNA"/>
</dbReference>
<dbReference type="InterPro" id="IPR012349">
    <property type="entry name" value="Split_barrel_FMN-bd"/>
</dbReference>
<proteinExistence type="predicted"/>
<evidence type="ECO:0000313" key="3">
    <source>
        <dbReference type="EMBL" id="NYE70074.1"/>
    </source>
</evidence>
<dbReference type="NCBIfam" id="TIGR03618">
    <property type="entry name" value="Rv1155_F420"/>
    <property type="match status" value="1"/>
</dbReference>
<gene>
    <name evidence="3" type="ORF">BKA15_001403</name>
</gene>
<dbReference type="GO" id="GO:0016627">
    <property type="term" value="F:oxidoreductase activity, acting on the CH-CH group of donors"/>
    <property type="evidence" value="ECO:0007669"/>
    <property type="project" value="TreeGrafter"/>
</dbReference>
<comment type="caution">
    <text evidence="3">The sequence shown here is derived from an EMBL/GenBank/DDBJ whole genome shotgun (WGS) entry which is preliminary data.</text>
</comment>
<dbReference type="PANTHER" id="PTHR35176">
    <property type="entry name" value="HEME OXYGENASE HI_0854-RELATED"/>
    <property type="match status" value="1"/>
</dbReference>